<dbReference type="RefSeq" id="WP_119738575.1">
    <property type="nucleotide sequence ID" value="NZ_QYUN01000002.1"/>
</dbReference>
<reference evidence="3 4" key="1">
    <citation type="submission" date="2018-09" db="EMBL/GenBank/DDBJ databases">
        <authorList>
            <person name="Zhu H."/>
        </authorList>
    </citation>
    <scope>NUCLEOTIDE SEQUENCE [LARGE SCALE GENOMIC DNA]</scope>
    <source>
        <strain evidence="3 4">K2R10-39</strain>
    </source>
</reference>
<sequence length="194" mass="21779">MTTAPRILVVYAHPMHNHSRVNRRLSDAARSVPNVRVHDLYESYPDFHIDIEHEQALLRDADLIVFQYPVQWYSMPSLLKEWIDVVLEEGWAYGNDGTALQGKDFRLVATAGGDIGSYQASGYHGYPFSAFLPSFQQMATLCGMRWLTPFVLYGARDVNDDTVEAHAETYRQYLASYPESTAVNDANGSAAVGN</sequence>
<dbReference type="GO" id="GO:0003955">
    <property type="term" value="F:NAD(P)H dehydrogenase (quinone) activity"/>
    <property type="evidence" value="ECO:0007669"/>
    <property type="project" value="TreeGrafter"/>
</dbReference>
<organism evidence="3 4">
    <name type="scientific">Noviherbaspirillum cavernae</name>
    <dbReference type="NCBI Taxonomy" id="2320862"/>
    <lineage>
        <taxon>Bacteria</taxon>
        <taxon>Pseudomonadati</taxon>
        <taxon>Pseudomonadota</taxon>
        <taxon>Betaproteobacteria</taxon>
        <taxon>Burkholderiales</taxon>
        <taxon>Oxalobacteraceae</taxon>
        <taxon>Noviherbaspirillum</taxon>
    </lineage>
</organism>
<dbReference type="PANTHER" id="PTHR47307">
    <property type="entry name" value="GLUTATHIONE-REGULATED POTASSIUM-EFFLUX SYSTEM ANCILLARY PROTEIN KEFG"/>
    <property type="match status" value="1"/>
</dbReference>
<proteinExistence type="predicted"/>
<protein>
    <submittedName>
        <fullName evidence="3">NAD(P)H dehydrogenase</fullName>
    </submittedName>
</protein>
<dbReference type="Pfam" id="PF02525">
    <property type="entry name" value="Flavodoxin_2"/>
    <property type="match status" value="1"/>
</dbReference>
<gene>
    <name evidence="3" type="ORF">D3870_09455</name>
</gene>
<evidence type="ECO:0000313" key="4">
    <source>
        <dbReference type="Proteomes" id="UP000285190"/>
    </source>
</evidence>
<comment type="caution">
    <text evidence="3">The sequence shown here is derived from an EMBL/GenBank/DDBJ whole genome shotgun (WGS) entry which is preliminary data.</text>
</comment>
<dbReference type="OrthoDB" id="9798454at2"/>
<dbReference type="InterPro" id="IPR046980">
    <property type="entry name" value="KefG/KefF"/>
</dbReference>
<dbReference type="Gene3D" id="3.40.50.360">
    <property type="match status" value="1"/>
</dbReference>
<dbReference type="InterPro" id="IPR003680">
    <property type="entry name" value="Flavodoxin_fold"/>
</dbReference>
<evidence type="ECO:0000259" key="2">
    <source>
        <dbReference type="Pfam" id="PF02525"/>
    </source>
</evidence>
<evidence type="ECO:0000313" key="3">
    <source>
        <dbReference type="EMBL" id="RJG06206.1"/>
    </source>
</evidence>
<dbReference type="InterPro" id="IPR029039">
    <property type="entry name" value="Flavoprotein-like_sf"/>
</dbReference>
<dbReference type="PANTHER" id="PTHR47307:SF1">
    <property type="entry name" value="GLUTATHIONE-REGULATED POTASSIUM-EFFLUX SYSTEM ANCILLARY PROTEIN KEFG"/>
    <property type="match status" value="1"/>
</dbReference>
<accession>A0A418X190</accession>
<dbReference type="GO" id="GO:0010181">
    <property type="term" value="F:FMN binding"/>
    <property type="evidence" value="ECO:0007669"/>
    <property type="project" value="TreeGrafter"/>
</dbReference>
<keyword evidence="1" id="KW-0560">Oxidoreductase</keyword>
<dbReference type="EMBL" id="QYUN01000002">
    <property type="protein sequence ID" value="RJG06206.1"/>
    <property type="molecule type" value="Genomic_DNA"/>
</dbReference>
<feature type="domain" description="Flavodoxin-like fold" evidence="2">
    <location>
        <begin position="6"/>
        <end position="174"/>
    </location>
</feature>
<dbReference type="AlphaFoldDB" id="A0A418X190"/>
<name>A0A418X190_9BURK</name>
<dbReference type="SUPFAM" id="SSF52218">
    <property type="entry name" value="Flavoproteins"/>
    <property type="match status" value="1"/>
</dbReference>
<dbReference type="GO" id="GO:0009055">
    <property type="term" value="F:electron transfer activity"/>
    <property type="evidence" value="ECO:0007669"/>
    <property type="project" value="TreeGrafter"/>
</dbReference>
<evidence type="ECO:0000256" key="1">
    <source>
        <dbReference type="ARBA" id="ARBA00023002"/>
    </source>
</evidence>
<keyword evidence="4" id="KW-1185">Reference proteome</keyword>
<dbReference type="Proteomes" id="UP000285190">
    <property type="component" value="Unassembled WGS sequence"/>
</dbReference>